<dbReference type="Pfam" id="PF14368">
    <property type="entry name" value="LTP_2"/>
    <property type="match status" value="1"/>
</dbReference>
<dbReference type="InterPro" id="IPR036312">
    <property type="entry name" value="Bifun_inhib/LTP/seed_sf"/>
</dbReference>
<dbReference type="PANTHER" id="PTHR33286">
    <property type="entry name" value="BIFUNCTIONAL INHIBITOR/LIPID-TRANSFER PROTEIN/SEED STORAGE 2S ALBUMIN SUPERFAMILY PROTEIN"/>
    <property type="match status" value="1"/>
</dbReference>
<dbReference type="Gene3D" id="1.10.110.10">
    <property type="entry name" value="Plant lipid-transfer and hydrophobic proteins"/>
    <property type="match status" value="1"/>
</dbReference>
<feature type="signal peptide" evidence="1">
    <location>
        <begin position="1"/>
        <end position="25"/>
    </location>
</feature>
<dbReference type="SUPFAM" id="SSF47699">
    <property type="entry name" value="Bifunctional inhibitor/lipid-transfer protein/seed storage 2S albumin"/>
    <property type="match status" value="1"/>
</dbReference>
<reference evidence="3" key="1">
    <citation type="submission" date="2022-08" db="EMBL/GenBank/DDBJ databases">
        <authorList>
            <person name="Gutierrez-Valencia J."/>
        </authorList>
    </citation>
    <scope>NUCLEOTIDE SEQUENCE</scope>
</reference>
<organism evidence="3 4">
    <name type="scientific">Linum tenue</name>
    <dbReference type="NCBI Taxonomy" id="586396"/>
    <lineage>
        <taxon>Eukaryota</taxon>
        <taxon>Viridiplantae</taxon>
        <taxon>Streptophyta</taxon>
        <taxon>Embryophyta</taxon>
        <taxon>Tracheophyta</taxon>
        <taxon>Spermatophyta</taxon>
        <taxon>Magnoliopsida</taxon>
        <taxon>eudicotyledons</taxon>
        <taxon>Gunneridae</taxon>
        <taxon>Pentapetalae</taxon>
        <taxon>rosids</taxon>
        <taxon>fabids</taxon>
        <taxon>Malpighiales</taxon>
        <taxon>Linaceae</taxon>
        <taxon>Linum</taxon>
    </lineage>
</organism>
<dbReference type="Proteomes" id="UP001154282">
    <property type="component" value="Unassembled WGS sequence"/>
</dbReference>
<feature type="chain" id="PRO_5043662014" description="Bifunctional inhibitor/plant lipid transfer protein/seed storage helical domain-containing protein" evidence="1">
    <location>
        <begin position="26"/>
        <end position="143"/>
    </location>
</feature>
<name>A0AAV0MT46_9ROSI</name>
<dbReference type="EMBL" id="CAMGYJ010000007">
    <property type="protein sequence ID" value="CAI0449948.1"/>
    <property type="molecule type" value="Genomic_DNA"/>
</dbReference>
<evidence type="ECO:0000313" key="4">
    <source>
        <dbReference type="Proteomes" id="UP001154282"/>
    </source>
</evidence>
<proteinExistence type="predicted"/>
<protein>
    <recommendedName>
        <fullName evidence="2">Bifunctional inhibitor/plant lipid transfer protein/seed storage helical domain-containing protein</fullName>
    </recommendedName>
</protein>
<sequence>MASLRTHRGMALAVVVTILAVLGHGGSKFVAMADLDDEPCKSDLPGLKAACFDFIKFGGPAIPPSEECCKLITSADSNCTCNFVTPEAEKMVDMKKVVYVGRSCGLHIPAGFKCGSYIAPPPLTMARDRSNIKRGRKVAMTSQ</sequence>
<dbReference type="CDD" id="cd04660">
    <property type="entry name" value="nsLTP_like"/>
    <property type="match status" value="1"/>
</dbReference>
<evidence type="ECO:0000256" key="1">
    <source>
        <dbReference type="SAM" id="SignalP"/>
    </source>
</evidence>
<dbReference type="InterPro" id="IPR016140">
    <property type="entry name" value="Bifunc_inhib/LTP/seed_store"/>
</dbReference>
<comment type="caution">
    <text evidence="3">The sequence shown here is derived from an EMBL/GenBank/DDBJ whole genome shotgun (WGS) entry which is preliminary data.</text>
</comment>
<evidence type="ECO:0000313" key="3">
    <source>
        <dbReference type="EMBL" id="CAI0449948.1"/>
    </source>
</evidence>
<keyword evidence="1" id="KW-0732">Signal</keyword>
<accession>A0AAV0MT46</accession>
<dbReference type="AlphaFoldDB" id="A0AAV0MT46"/>
<gene>
    <name evidence="3" type="ORF">LITE_LOCUS30348</name>
</gene>
<dbReference type="PANTHER" id="PTHR33286:SF1">
    <property type="entry name" value="OS01G0800600 PROTEIN"/>
    <property type="match status" value="1"/>
</dbReference>
<feature type="domain" description="Bifunctional inhibitor/plant lipid transfer protein/seed storage helical" evidence="2">
    <location>
        <begin position="35"/>
        <end position="114"/>
    </location>
</feature>
<evidence type="ECO:0000259" key="2">
    <source>
        <dbReference type="Pfam" id="PF14368"/>
    </source>
</evidence>
<keyword evidence="4" id="KW-1185">Reference proteome</keyword>
<dbReference type="InterPro" id="IPR044741">
    <property type="entry name" value="NsLTP-like"/>
</dbReference>